<feature type="transmembrane region" description="Helical" evidence="7">
    <location>
        <begin position="110"/>
        <end position="128"/>
    </location>
</feature>
<dbReference type="PANTHER" id="PTHR30576:SF0">
    <property type="entry name" value="UNDECAPRENYL-PHOSPHATE N-ACETYLGALACTOSAMINYL 1-PHOSPHATE TRANSFERASE-RELATED"/>
    <property type="match status" value="1"/>
</dbReference>
<dbReference type="NCBIfam" id="TIGR03013">
    <property type="entry name" value="EpsB_2"/>
    <property type="match status" value="1"/>
</dbReference>
<proteinExistence type="inferred from homology"/>
<evidence type="ECO:0000256" key="4">
    <source>
        <dbReference type="ARBA" id="ARBA00022692"/>
    </source>
</evidence>
<evidence type="ECO:0000313" key="10">
    <source>
        <dbReference type="Proteomes" id="UP000078070"/>
    </source>
</evidence>
<dbReference type="STRING" id="1821621.A8C75_08470"/>
<comment type="subcellular location">
    <subcellularLocation>
        <location evidence="1">Membrane</location>
        <topology evidence="1">Multi-pass membrane protein</topology>
    </subcellularLocation>
</comment>
<dbReference type="RefSeq" id="WP_067380713.1">
    <property type="nucleotide sequence ID" value="NZ_CP015839.1"/>
</dbReference>
<organism evidence="9 10">
    <name type="scientific">Marinobacterium aestuarii</name>
    <dbReference type="NCBI Taxonomy" id="1821621"/>
    <lineage>
        <taxon>Bacteria</taxon>
        <taxon>Pseudomonadati</taxon>
        <taxon>Pseudomonadota</taxon>
        <taxon>Gammaproteobacteria</taxon>
        <taxon>Oceanospirillales</taxon>
        <taxon>Oceanospirillaceae</taxon>
        <taxon>Marinobacterium</taxon>
    </lineage>
</organism>
<dbReference type="GO" id="GO:0016780">
    <property type="term" value="F:phosphotransferase activity, for other substituted phosphate groups"/>
    <property type="evidence" value="ECO:0007669"/>
    <property type="project" value="TreeGrafter"/>
</dbReference>
<dbReference type="InterPro" id="IPR017475">
    <property type="entry name" value="EPS_sugar_tfrase"/>
</dbReference>
<dbReference type="KEGG" id="mars:A8C75_08470"/>
<keyword evidence="4 7" id="KW-0812">Transmembrane</keyword>
<dbReference type="PANTHER" id="PTHR30576">
    <property type="entry name" value="COLANIC BIOSYNTHESIS UDP-GLUCOSE LIPID CARRIER TRANSFERASE"/>
    <property type="match status" value="1"/>
</dbReference>
<dbReference type="OrthoDB" id="9808602at2"/>
<keyword evidence="6 7" id="KW-0472">Membrane</keyword>
<dbReference type="GO" id="GO:0016020">
    <property type="term" value="C:membrane"/>
    <property type="evidence" value="ECO:0007669"/>
    <property type="project" value="UniProtKB-SubCell"/>
</dbReference>
<dbReference type="EMBL" id="CP015839">
    <property type="protein sequence ID" value="ANG62519.1"/>
    <property type="molecule type" value="Genomic_DNA"/>
</dbReference>
<feature type="transmembrane region" description="Helical" evidence="7">
    <location>
        <begin position="15"/>
        <end position="34"/>
    </location>
</feature>
<name>A0A1A9EYC7_9GAMM</name>
<evidence type="ECO:0000256" key="5">
    <source>
        <dbReference type="ARBA" id="ARBA00022989"/>
    </source>
</evidence>
<dbReference type="NCBIfam" id="TIGR03025">
    <property type="entry name" value="EPS_sugtrans"/>
    <property type="match status" value="1"/>
</dbReference>
<evidence type="ECO:0000256" key="1">
    <source>
        <dbReference type="ARBA" id="ARBA00004141"/>
    </source>
</evidence>
<reference evidence="10" key="1">
    <citation type="submission" date="2016-05" db="EMBL/GenBank/DDBJ databases">
        <authorList>
            <person name="Baek K."/>
            <person name="Yang S.-J."/>
        </authorList>
    </citation>
    <scope>NUCLEOTIDE SEQUENCE [LARGE SCALE GENOMIC DNA]</scope>
    <source>
        <strain evidence="10">ST58-10</strain>
    </source>
</reference>
<evidence type="ECO:0000313" key="9">
    <source>
        <dbReference type="EMBL" id="ANG62519.1"/>
    </source>
</evidence>
<dbReference type="AlphaFoldDB" id="A0A1A9EYC7"/>
<feature type="transmembrane region" description="Helical" evidence="7">
    <location>
        <begin position="275"/>
        <end position="299"/>
    </location>
</feature>
<feature type="transmembrane region" description="Helical" evidence="7">
    <location>
        <begin position="79"/>
        <end position="98"/>
    </location>
</feature>
<reference evidence="9 10" key="2">
    <citation type="journal article" date="2018" name="Int. J. Syst. Evol. Microbiol.">
        <title>Marinobacterium aestuarii sp. nov., a benzene-degrading marine bacterium isolated from estuary sediment.</title>
        <authorList>
            <person name="Bae S.S."/>
            <person name="Jung J."/>
            <person name="Chung D."/>
            <person name="Baek K."/>
        </authorList>
    </citation>
    <scope>NUCLEOTIDE SEQUENCE [LARGE SCALE GENOMIC DNA]</scope>
    <source>
        <strain evidence="9 10">ST58-10</strain>
    </source>
</reference>
<evidence type="ECO:0000256" key="7">
    <source>
        <dbReference type="SAM" id="Phobius"/>
    </source>
</evidence>
<gene>
    <name evidence="9" type="ORF">A8C75_08470</name>
</gene>
<evidence type="ECO:0000256" key="6">
    <source>
        <dbReference type="ARBA" id="ARBA00023136"/>
    </source>
</evidence>
<accession>A0A1A9EYC7</accession>
<evidence type="ECO:0000259" key="8">
    <source>
        <dbReference type="Pfam" id="PF02397"/>
    </source>
</evidence>
<feature type="domain" description="Bacterial sugar transferase" evidence="8">
    <location>
        <begin position="273"/>
        <end position="457"/>
    </location>
</feature>
<comment type="similarity">
    <text evidence="2">Belongs to the bacterial sugar transferase family.</text>
</comment>
<evidence type="ECO:0000256" key="2">
    <source>
        <dbReference type="ARBA" id="ARBA00006464"/>
    </source>
</evidence>
<feature type="transmembrane region" description="Helical" evidence="7">
    <location>
        <begin position="46"/>
        <end position="67"/>
    </location>
</feature>
<evidence type="ECO:0000256" key="3">
    <source>
        <dbReference type="ARBA" id="ARBA00022679"/>
    </source>
</evidence>
<protein>
    <recommendedName>
        <fullName evidence="8">Bacterial sugar transferase domain-containing protein</fullName>
    </recommendedName>
</protein>
<keyword evidence="5 7" id="KW-1133">Transmembrane helix</keyword>
<dbReference type="Pfam" id="PF02397">
    <property type="entry name" value="Bac_transf"/>
    <property type="match status" value="1"/>
</dbReference>
<dbReference type="InterPro" id="IPR003362">
    <property type="entry name" value="Bact_transf"/>
</dbReference>
<sequence length="463" mass="52415">MFAHLAGNLSVKHTYALLAISEAFAMLSCLFLSMNDSQHSFFDHMRCMGCIVFVLICFLSMAAMGLYRPLQRGTSREQLARILLSFTLASITEGIIIYTIPMTSIPPKTVFMALGLSFLVVCALRYGFNKLHTTDLFKHRVLVLGAGARACIIQDKLRRASDRKGFQLLGYVGIEGDAAGVRQPDRLTVDLDHLAEFVERHKIKEVILAADQHQAYLPMDELYECRLVGANVIDIASFIERESGKIPLLLIPPSWMACGNGYRISRLLVRTGKRLFDIMISLLLLIIVWPIMLVTALLIRLESGPGASILYQQTRVGLRGKPFKIYKFRSMKVDAETHGAIWAQKGDQRVTPVGAFMRKYRIDELPQLFNILHGEMSFIGPRPERPEFVEQLSRNLPYYDVRHQLKPGLTGWAQICYSYGSSEEDALEKLQYDLYYVKNFSFLLDTMILIQTVEVILFGKGAR</sequence>
<dbReference type="InterPro" id="IPR017464">
    <property type="entry name" value="Sugar_tfrase_EpsB_2"/>
</dbReference>
<keyword evidence="10" id="KW-1185">Reference proteome</keyword>
<keyword evidence="3" id="KW-0808">Transferase</keyword>
<dbReference type="Proteomes" id="UP000078070">
    <property type="component" value="Chromosome"/>
</dbReference>